<accession>A0A437QI35</accession>
<evidence type="ECO:0000256" key="3">
    <source>
        <dbReference type="ARBA" id="ARBA00023004"/>
    </source>
</evidence>
<comment type="caution">
    <text evidence="6">The sequence shown here is derived from an EMBL/GenBank/DDBJ whole genome shotgun (WGS) entry which is preliminary data.</text>
</comment>
<dbReference type="Gene3D" id="3.60.21.10">
    <property type="match status" value="1"/>
</dbReference>
<dbReference type="CDD" id="cd07402">
    <property type="entry name" value="MPP_GpdQ"/>
    <property type="match status" value="1"/>
</dbReference>
<dbReference type="PANTHER" id="PTHR42988">
    <property type="entry name" value="PHOSPHOHYDROLASE"/>
    <property type="match status" value="1"/>
</dbReference>
<dbReference type="Pfam" id="PF00149">
    <property type="entry name" value="Metallophos"/>
    <property type="match status" value="1"/>
</dbReference>
<dbReference type="InterPro" id="IPR026575">
    <property type="entry name" value="GpdQ/CpdA-like"/>
</dbReference>
<evidence type="ECO:0000256" key="1">
    <source>
        <dbReference type="ARBA" id="ARBA00022723"/>
    </source>
</evidence>
<dbReference type="AlphaFoldDB" id="A0A437QI35"/>
<proteinExistence type="inferred from homology"/>
<keyword evidence="3" id="KW-0408">Iron</keyword>
<dbReference type="SUPFAM" id="SSF56300">
    <property type="entry name" value="Metallo-dependent phosphatases"/>
    <property type="match status" value="1"/>
</dbReference>
<dbReference type="InterPro" id="IPR004843">
    <property type="entry name" value="Calcineurin-like_PHP"/>
</dbReference>
<dbReference type="InterPro" id="IPR050884">
    <property type="entry name" value="CNP_phosphodiesterase-III"/>
</dbReference>
<protein>
    <submittedName>
        <fullName evidence="6">Phosphodiesterase</fullName>
    </submittedName>
</protein>
<comment type="similarity">
    <text evidence="4">Belongs to the cyclic nucleotide phosphodiesterase class-III family.</text>
</comment>
<dbReference type="GO" id="GO:0046872">
    <property type="term" value="F:metal ion binding"/>
    <property type="evidence" value="ECO:0007669"/>
    <property type="project" value="UniProtKB-KW"/>
</dbReference>
<sequence length="276" mass="31239">MKLIHITDTHFVKPGEMLLGLDPKARLDAAIADINRHHADADLAVITGDLTHWGHREAFENLKDSLAKLSIPVKMILGNHDDRGVMKSVFPETVLDENGFVQEVLDLPAGRFLLLDTNLEGTHAGWYCDNRLAWLERQLETSGDLPLFLFMHHPPCRLHLEPMDRIGLVQADAFRDVVEPHAHKIRHIFFGHIHRPVAGSWLDIPMSTIRSTNHQVWLDFSNRDTIPGSSEPPAYAIAMIETDSIVIHFHDYLDASEKYVMGPVNYEDWNPSTAAE</sequence>
<gene>
    <name evidence="6" type="ORF">EOI86_24095</name>
</gene>
<evidence type="ECO:0000313" key="6">
    <source>
        <dbReference type="EMBL" id="RVU34195.1"/>
    </source>
</evidence>
<keyword evidence="7" id="KW-1185">Reference proteome</keyword>
<dbReference type="InterPro" id="IPR029052">
    <property type="entry name" value="Metallo-depent_PP-like"/>
</dbReference>
<feature type="domain" description="Calcineurin-like phosphoesterase" evidence="5">
    <location>
        <begin position="1"/>
        <end position="196"/>
    </location>
</feature>
<evidence type="ECO:0000259" key="5">
    <source>
        <dbReference type="Pfam" id="PF00149"/>
    </source>
</evidence>
<dbReference type="EMBL" id="SADE01000004">
    <property type="protein sequence ID" value="RVU34195.1"/>
    <property type="molecule type" value="Genomic_DNA"/>
</dbReference>
<dbReference type="GO" id="GO:0004112">
    <property type="term" value="F:cyclic-nucleotide phosphodiesterase activity"/>
    <property type="evidence" value="ECO:0007669"/>
    <property type="project" value="InterPro"/>
</dbReference>
<evidence type="ECO:0000313" key="7">
    <source>
        <dbReference type="Proteomes" id="UP000287447"/>
    </source>
</evidence>
<evidence type="ECO:0000256" key="4">
    <source>
        <dbReference type="ARBA" id="ARBA00025742"/>
    </source>
</evidence>
<keyword evidence="2" id="KW-0378">Hydrolase</keyword>
<name>A0A437QI35_9PROT</name>
<dbReference type="PANTHER" id="PTHR42988:SF2">
    <property type="entry name" value="CYCLIC NUCLEOTIDE PHOSPHODIESTERASE CBUA0032-RELATED"/>
    <property type="match status" value="1"/>
</dbReference>
<organism evidence="6 7">
    <name type="scientific">Hwanghaeella grinnelliae</name>
    <dbReference type="NCBI Taxonomy" id="2500179"/>
    <lineage>
        <taxon>Bacteria</taxon>
        <taxon>Pseudomonadati</taxon>
        <taxon>Pseudomonadota</taxon>
        <taxon>Alphaproteobacteria</taxon>
        <taxon>Rhodospirillales</taxon>
        <taxon>Rhodospirillaceae</taxon>
        <taxon>Hwanghaeella</taxon>
    </lineage>
</organism>
<reference evidence="7" key="1">
    <citation type="submission" date="2019-01" db="EMBL/GenBank/DDBJ databases">
        <title>Gri0909 isolated from a small marine red alga.</title>
        <authorList>
            <person name="Kim J."/>
            <person name="Jeong S.E."/>
            <person name="Jeon C.O."/>
        </authorList>
    </citation>
    <scope>NUCLEOTIDE SEQUENCE [LARGE SCALE GENOMIC DNA]</scope>
    <source>
        <strain evidence="7">Gri0909</strain>
    </source>
</reference>
<evidence type="ECO:0000256" key="2">
    <source>
        <dbReference type="ARBA" id="ARBA00022801"/>
    </source>
</evidence>
<dbReference type="Proteomes" id="UP000287447">
    <property type="component" value="Unassembled WGS sequence"/>
</dbReference>
<dbReference type="OrthoDB" id="651281at2"/>
<keyword evidence="1" id="KW-0479">Metal-binding</keyword>
<dbReference type="RefSeq" id="WP_127768225.1">
    <property type="nucleotide sequence ID" value="NZ_SADE01000004.1"/>
</dbReference>